<keyword evidence="4" id="KW-0808">Transferase</keyword>
<comment type="catalytic activity">
    <reaction evidence="1">
        <text>ATP + protein L-histidine = ADP + protein N-phospho-L-histidine.</text>
        <dbReference type="EC" id="2.7.13.3"/>
    </reaction>
</comment>
<dbReference type="SUPFAM" id="SSF55874">
    <property type="entry name" value="ATPase domain of HSP90 chaperone/DNA topoisomerase II/histidine kinase"/>
    <property type="match status" value="1"/>
</dbReference>
<keyword evidence="9" id="KW-0472">Membrane</keyword>
<evidence type="ECO:0000256" key="3">
    <source>
        <dbReference type="ARBA" id="ARBA00022553"/>
    </source>
</evidence>
<keyword evidence="12" id="KW-1185">Reference proteome</keyword>
<organism evidence="11 12">
    <name type="scientific">Thermobacillus composti (strain DSM 18247 / JCM 13945 / KWC4)</name>
    <dbReference type="NCBI Taxonomy" id="717605"/>
    <lineage>
        <taxon>Bacteria</taxon>
        <taxon>Bacillati</taxon>
        <taxon>Bacillota</taxon>
        <taxon>Bacilli</taxon>
        <taxon>Bacillales</taxon>
        <taxon>Paenibacillaceae</taxon>
        <taxon>Thermobacillus</taxon>
    </lineage>
</organism>
<feature type="transmembrane region" description="Helical" evidence="9">
    <location>
        <begin position="196"/>
        <end position="216"/>
    </location>
</feature>
<keyword evidence="6 11" id="KW-0418">Kinase</keyword>
<feature type="transmembrane region" description="Helical" evidence="9">
    <location>
        <begin position="164"/>
        <end position="184"/>
    </location>
</feature>
<keyword evidence="9" id="KW-1133">Transmembrane helix</keyword>
<dbReference type="SMART" id="SM00387">
    <property type="entry name" value="HATPase_c"/>
    <property type="match status" value="1"/>
</dbReference>
<dbReference type="Pfam" id="PF02518">
    <property type="entry name" value="HATPase_c"/>
    <property type="match status" value="1"/>
</dbReference>
<feature type="transmembrane region" description="Helical" evidence="9">
    <location>
        <begin position="103"/>
        <end position="125"/>
    </location>
</feature>
<dbReference type="eggNOG" id="COG0531">
    <property type="taxonomic scope" value="Bacteria"/>
</dbReference>
<keyword evidence="11" id="KW-0614">Plasmid</keyword>
<dbReference type="InterPro" id="IPR003594">
    <property type="entry name" value="HATPase_dom"/>
</dbReference>
<evidence type="ECO:0000256" key="2">
    <source>
        <dbReference type="ARBA" id="ARBA00012438"/>
    </source>
</evidence>
<dbReference type="PANTHER" id="PTHR43547">
    <property type="entry name" value="TWO-COMPONENT HISTIDINE KINASE"/>
    <property type="match status" value="1"/>
</dbReference>
<evidence type="ECO:0000313" key="12">
    <source>
        <dbReference type="Proteomes" id="UP000010795"/>
    </source>
</evidence>
<dbReference type="GO" id="GO:0000155">
    <property type="term" value="F:phosphorelay sensor kinase activity"/>
    <property type="evidence" value="ECO:0007669"/>
    <property type="project" value="TreeGrafter"/>
</dbReference>
<evidence type="ECO:0000259" key="10">
    <source>
        <dbReference type="PROSITE" id="PS50109"/>
    </source>
</evidence>
<dbReference type="GO" id="GO:0005524">
    <property type="term" value="F:ATP binding"/>
    <property type="evidence" value="ECO:0007669"/>
    <property type="project" value="UniProtKB-KW"/>
</dbReference>
<dbReference type="PROSITE" id="PS50109">
    <property type="entry name" value="HIS_KIN"/>
    <property type="match status" value="1"/>
</dbReference>
<evidence type="ECO:0000256" key="9">
    <source>
        <dbReference type="SAM" id="Phobius"/>
    </source>
</evidence>
<dbReference type="InterPro" id="IPR004358">
    <property type="entry name" value="Sig_transdc_His_kin-like_C"/>
</dbReference>
<evidence type="ECO:0000256" key="4">
    <source>
        <dbReference type="ARBA" id="ARBA00022679"/>
    </source>
</evidence>
<dbReference type="eggNOG" id="COG4191">
    <property type="taxonomic scope" value="Bacteria"/>
</dbReference>
<keyword evidence="9" id="KW-0812">Transmembrane</keyword>
<dbReference type="KEGG" id="tco:Theco_4057"/>
<dbReference type="PANTHER" id="PTHR43547:SF2">
    <property type="entry name" value="HYBRID SIGNAL TRANSDUCTION HISTIDINE KINASE C"/>
    <property type="match status" value="1"/>
</dbReference>
<keyword evidence="5" id="KW-0547">Nucleotide-binding</keyword>
<evidence type="ECO:0000256" key="5">
    <source>
        <dbReference type="ARBA" id="ARBA00022741"/>
    </source>
</evidence>
<dbReference type="EC" id="2.7.13.3" evidence="2"/>
<protein>
    <recommendedName>
        <fullName evidence="2">histidine kinase</fullName>
        <ecNumber evidence="2">2.7.13.3</ecNumber>
    </recommendedName>
</protein>
<geneLocation type="plasmid" evidence="11 12">
    <name>pTHECO01</name>
</geneLocation>
<dbReference type="HOGENOM" id="CLU_047800_0_0_9"/>
<name>L0EIH5_THECK</name>
<sequence length="455" mass="51825">MIFVLFALWTIATILIVNDPKSTSTRWAAFTLYAAGGGGLSRTITETIIPYLKMYHLSSHLTEQVLLNIQKVGSFMNHAGAPYGFLMYALTTTPKLSSRFTKILGYVLWLPIVPSIFVSKWWPLLQPNFKFLFFWCVPYYLIGIVLILTSFIKEKSPTTRQEKLFLVVIITPLVLFQIIVNYTLKAFFNNDYAWRLMPGVIALVFFSFFILATRYGSLGIRLRIERQNLNKTMKSLVSGTSILNHTLKNELLKISLFSDNIRKITQNSEGPDLEEQLKGIEQSLEHLKHMTMRIQEHTQEIIIQESECNLLDLVSEAVKHFISNHENVKISINVPEKINLICDRIHQTEIINNLIKNAIEAKTDGGPIEIDIRTTMSKNKFTLIIQDNGPGIIKENLGLVMQPFFSTKKGKNFGLGLSYCFNVMQKIRGQLVIISEEKAGTTVLLEYPISKVVIK</sequence>
<dbReference type="PRINTS" id="PR00344">
    <property type="entry name" value="BCTRLSENSOR"/>
</dbReference>
<proteinExistence type="predicted"/>
<evidence type="ECO:0000256" key="8">
    <source>
        <dbReference type="ARBA" id="ARBA00023012"/>
    </source>
</evidence>
<dbReference type="CDD" id="cd00075">
    <property type="entry name" value="HATPase"/>
    <property type="match status" value="1"/>
</dbReference>
<feature type="transmembrane region" description="Helical" evidence="9">
    <location>
        <begin position="131"/>
        <end position="152"/>
    </location>
</feature>
<dbReference type="Proteomes" id="UP000010795">
    <property type="component" value="Plasmid pTHECO01"/>
</dbReference>
<gene>
    <name evidence="11" type="ordered locus">Theco_4057</name>
</gene>
<dbReference type="Gene3D" id="3.30.565.10">
    <property type="entry name" value="Histidine kinase-like ATPase, C-terminal domain"/>
    <property type="match status" value="1"/>
</dbReference>
<feature type="domain" description="Histidine kinase" evidence="10">
    <location>
        <begin position="242"/>
        <end position="451"/>
    </location>
</feature>
<dbReference type="InterPro" id="IPR036890">
    <property type="entry name" value="HATPase_C_sf"/>
</dbReference>
<accession>L0EIH5</accession>
<reference evidence="12" key="1">
    <citation type="submission" date="2012-01" db="EMBL/GenBank/DDBJ databases">
        <title>Complete sequence of plasmid of Thermobacillus composti KWC4.</title>
        <authorList>
            <person name="Lucas S."/>
            <person name="Han J."/>
            <person name="Lapidus A."/>
            <person name="Cheng J.-F."/>
            <person name="Goodwin L."/>
            <person name="Pitluck S."/>
            <person name="Peters L."/>
            <person name="Ovchinnikova G."/>
            <person name="Teshima H."/>
            <person name="Detter J.C."/>
            <person name="Han C."/>
            <person name="Tapia R."/>
            <person name="Land M."/>
            <person name="Hauser L."/>
            <person name="Kyrpides N."/>
            <person name="Ivanova N."/>
            <person name="Pagani I."/>
            <person name="Anderson I."/>
            <person name="Woyke T."/>
        </authorList>
    </citation>
    <scope>NUCLEOTIDE SEQUENCE [LARGE SCALE GENOMIC DNA]</scope>
    <source>
        <strain evidence="12">DSM 18247 / JCM 13945 / KWC4</strain>
        <plasmid evidence="12">Plasmid pTHECO01</plasmid>
    </source>
</reference>
<evidence type="ECO:0000256" key="7">
    <source>
        <dbReference type="ARBA" id="ARBA00022840"/>
    </source>
</evidence>
<evidence type="ECO:0000256" key="1">
    <source>
        <dbReference type="ARBA" id="ARBA00000085"/>
    </source>
</evidence>
<keyword evidence="8" id="KW-0902">Two-component regulatory system</keyword>
<evidence type="ECO:0000256" key="6">
    <source>
        <dbReference type="ARBA" id="ARBA00022777"/>
    </source>
</evidence>
<keyword evidence="3" id="KW-0597">Phosphoprotein</keyword>
<evidence type="ECO:0000313" key="11">
    <source>
        <dbReference type="EMBL" id="AGA60058.1"/>
    </source>
</evidence>
<keyword evidence="7" id="KW-0067">ATP-binding</keyword>
<dbReference type="AlphaFoldDB" id="L0EIH5"/>
<dbReference type="InterPro" id="IPR005467">
    <property type="entry name" value="His_kinase_dom"/>
</dbReference>
<dbReference type="EMBL" id="CP003256">
    <property type="protein sequence ID" value="AGA60058.1"/>
    <property type="molecule type" value="Genomic_DNA"/>
</dbReference>